<dbReference type="InterPro" id="IPR040815">
    <property type="entry name" value="Nas2_N"/>
</dbReference>
<evidence type="ECO:0000256" key="2">
    <source>
        <dbReference type="ARBA" id="ARBA00068021"/>
    </source>
</evidence>
<reference evidence="6" key="1">
    <citation type="submission" date="2020-11" db="EMBL/GenBank/DDBJ databases">
        <authorList>
            <consortium name="DOE Joint Genome Institute"/>
            <person name="Ahrendt S."/>
            <person name="Riley R."/>
            <person name="Andreopoulos W."/>
            <person name="Labutti K."/>
            <person name="Pangilinan J."/>
            <person name="Ruiz-Duenas F.J."/>
            <person name="Barrasa J.M."/>
            <person name="Sanchez-Garcia M."/>
            <person name="Camarero S."/>
            <person name="Miyauchi S."/>
            <person name="Serrano A."/>
            <person name="Linde D."/>
            <person name="Babiker R."/>
            <person name="Drula E."/>
            <person name="Ayuso-Fernandez I."/>
            <person name="Pacheco R."/>
            <person name="Padilla G."/>
            <person name="Ferreira P."/>
            <person name="Barriuso J."/>
            <person name="Kellner H."/>
            <person name="Castanera R."/>
            <person name="Alfaro M."/>
            <person name="Ramirez L."/>
            <person name="Pisabarro A.G."/>
            <person name="Kuo A."/>
            <person name="Tritt A."/>
            <person name="Lipzen A."/>
            <person name="He G."/>
            <person name="Yan M."/>
            <person name="Ng V."/>
            <person name="Cullen D."/>
            <person name="Martin F."/>
            <person name="Rosso M.-N."/>
            <person name="Henrissat B."/>
            <person name="Hibbett D."/>
            <person name="Martinez A.T."/>
            <person name="Grigoriev I.V."/>
        </authorList>
    </citation>
    <scope>NUCLEOTIDE SEQUENCE</scope>
    <source>
        <strain evidence="6">MF-IS2</strain>
    </source>
</reference>
<accession>A0A9P6C6R1</accession>
<dbReference type="GO" id="GO:0005737">
    <property type="term" value="C:cytoplasm"/>
    <property type="evidence" value="ECO:0007669"/>
    <property type="project" value="TreeGrafter"/>
</dbReference>
<dbReference type="FunFam" id="2.30.42.10:FF:000107">
    <property type="entry name" value="26S proteasome non-ATPase regulatory subunit 9"/>
    <property type="match status" value="1"/>
</dbReference>
<feature type="domain" description="PDZ GRASP-type" evidence="4">
    <location>
        <begin position="116"/>
        <end position="211"/>
    </location>
</feature>
<dbReference type="GO" id="GO:0070682">
    <property type="term" value="P:proteasome regulatory particle assembly"/>
    <property type="evidence" value="ECO:0007669"/>
    <property type="project" value="InterPro"/>
</dbReference>
<organism evidence="6 7">
    <name type="scientific">Macrolepiota fuliginosa MF-IS2</name>
    <dbReference type="NCBI Taxonomy" id="1400762"/>
    <lineage>
        <taxon>Eukaryota</taxon>
        <taxon>Fungi</taxon>
        <taxon>Dikarya</taxon>
        <taxon>Basidiomycota</taxon>
        <taxon>Agaricomycotina</taxon>
        <taxon>Agaricomycetes</taxon>
        <taxon>Agaricomycetidae</taxon>
        <taxon>Agaricales</taxon>
        <taxon>Agaricineae</taxon>
        <taxon>Agaricaceae</taxon>
        <taxon>Macrolepiota</taxon>
    </lineage>
</organism>
<keyword evidence="7" id="KW-1185">Reference proteome</keyword>
<evidence type="ECO:0000259" key="5">
    <source>
        <dbReference type="Pfam" id="PF18265"/>
    </source>
</evidence>
<dbReference type="GO" id="GO:0005634">
    <property type="term" value="C:nucleus"/>
    <property type="evidence" value="ECO:0007669"/>
    <property type="project" value="TreeGrafter"/>
</dbReference>
<evidence type="ECO:0000259" key="4">
    <source>
        <dbReference type="Pfam" id="PF04495"/>
    </source>
</evidence>
<dbReference type="PANTHER" id="PTHR12651:SF1">
    <property type="entry name" value="26S PROTEASOME NON-ATPASE REGULATORY SUBUNIT 9"/>
    <property type="match status" value="1"/>
</dbReference>
<dbReference type="InterPro" id="IPR035269">
    <property type="entry name" value="PSMD9"/>
</dbReference>
<keyword evidence="1" id="KW-0143">Chaperone</keyword>
<dbReference type="EMBL" id="MU151102">
    <property type="protein sequence ID" value="KAF9450579.1"/>
    <property type="molecule type" value="Genomic_DNA"/>
</dbReference>
<evidence type="ECO:0000313" key="7">
    <source>
        <dbReference type="Proteomes" id="UP000807342"/>
    </source>
</evidence>
<dbReference type="Gene3D" id="2.30.42.10">
    <property type="match status" value="1"/>
</dbReference>
<dbReference type="PANTHER" id="PTHR12651">
    <property type="entry name" value="26S PROTEASOME NON-ATPASE REGULATORY SUBUNIT 9"/>
    <property type="match status" value="1"/>
</dbReference>
<dbReference type="Gene3D" id="6.10.140.1710">
    <property type="match status" value="1"/>
</dbReference>
<dbReference type="InterPro" id="IPR036034">
    <property type="entry name" value="PDZ_sf"/>
</dbReference>
<dbReference type="Proteomes" id="UP000807342">
    <property type="component" value="Unassembled WGS sequence"/>
</dbReference>
<dbReference type="SUPFAM" id="SSF50156">
    <property type="entry name" value="PDZ domain-like"/>
    <property type="match status" value="1"/>
</dbReference>
<comment type="caution">
    <text evidence="6">The sequence shown here is derived from an EMBL/GenBank/DDBJ whole genome shotgun (WGS) entry which is preliminary data.</text>
</comment>
<dbReference type="Pfam" id="PF04495">
    <property type="entry name" value="GRASP55_65"/>
    <property type="match status" value="1"/>
</dbReference>
<evidence type="ECO:0000313" key="6">
    <source>
        <dbReference type="EMBL" id="KAF9450579.1"/>
    </source>
</evidence>
<dbReference type="InterPro" id="IPR024958">
    <property type="entry name" value="GRASP_PDZ"/>
</dbReference>
<gene>
    <name evidence="6" type="ORF">P691DRAFT_798018</name>
</gene>
<name>A0A9P6C6R1_9AGAR</name>
<protein>
    <recommendedName>
        <fullName evidence="2">Probable 26S proteasome regulatory subunit p27</fullName>
    </recommendedName>
</protein>
<feature type="domain" description="Nas2 N-terminal" evidence="5">
    <location>
        <begin position="16"/>
        <end position="93"/>
    </location>
</feature>
<proteinExistence type="predicted"/>
<dbReference type="OrthoDB" id="72325at2759"/>
<evidence type="ECO:0000256" key="3">
    <source>
        <dbReference type="SAM" id="MobiDB-lite"/>
    </source>
</evidence>
<dbReference type="AlphaFoldDB" id="A0A9P6C6R1"/>
<dbReference type="Pfam" id="PF18265">
    <property type="entry name" value="Nas2_N"/>
    <property type="match status" value="1"/>
</dbReference>
<sequence>MGFTLPSPTSPSTLAQTLISKKTQIETELQSNLTILQSNNNIGMSTPLVDAEGFPRADVDIYAVRKARVRIIELRNDLRDVMDEIGKALEAVYARPPESESESESGPGSESVVDQEDEEQQLEPFARVDGVAPASPAAEAGMQREDLILKFGILVKSSFNSPSSLTPLATLVSQNENKHIVIRIRRSNELKWLTLTPRQGWGGRGMLGCHIVPYTGP</sequence>
<feature type="region of interest" description="Disordered" evidence="3">
    <location>
        <begin position="92"/>
        <end position="120"/>
    </location>
</feature>
<evidence type="ECO:0000256" key="1">
    <source>
        <dbReference type="ARBA" id="ARBA00023186"/>
    </source>
</evidence>